<protein>
    <submittedName>
        <fullName evidence="8">Iron complex transport system substrate-binding protein</fullName>
    </submittedName>
</protein>
<gene>
    <name evidence="8" type="ORF">SAMN06265173_105139</name>
</gene>
<dbReference type="PANTHER" id="PTHR30532">
    <property type="entry name" value="IRON III DICITRATE-BINDING PERIPLASMIC PROTEIN"/>
    <property type="match status" value="1"/>
</dbReference>
<dbReference type="InterPro" id="IPR002491">
    <property type="entry name" value="ABC_transptr_periplasmic_BD"/>
</dbReference>
<proteinExistence type="inferred from homology"/>
<reference evidence="8 9" key="1">
    <citation type="submission" date="2017-05" db="EMBL/GenBank/DDBJ databases">
        <authorList>
            <person name="Varghese N."/>
            <person name="Submissions S."/>
        </authorList>
    </citation>
    <scope>NUCLEOTIDE SEQUENCE [LARGE SCALE GENOMIC DNA]</scope>
    <source>
        <strain evidence="8 9">DSM 29506</strain>
    </source>
</reference>
<organism evidence="8 9">
    <name type="scientific">Thalassovita litoralis</name>
    <dbReference type="NCBI Taxonomy" id="1010611"/>
    <lineage>
        <taxon>Bacteria</taxon>
        <taxon>Pseudomonadati</taxon>
        <taxon>Pseudomonadota</taxon>
        <taxon>Alphaproteobacteria</taxon>
        <taxon>Rhodobacterales</taxon>
        <taxon>Roseobacteraceae</taxon>
        <taxon>Thalassovita</taxon>
    </lineage>
</organism>
<dbReference type="SUPFAM" id="SSF53807">
    <property type="entry name" value="Helical backbone' metal receptor"/>
    <property type="match status" value="1"/>
</dbReference>
<comment type="subcellular location">
    <subcellularLocation>
        <location evidence="1">Cell envelope</location>
    </subcellularLocation>
</comment>
<dbReference type="EMBL" id="FXTO01000005">
    <property type="protein sequence ID" value="SMO54684.1"/>
    <property type="molecule type" value="Genomic_DNA"/>
</dbReference>
<comment type="similarity">
    <text evidence="2">Belongs to the bacterial solute-binding protein 8 family.</text>
</comment>
<evidence type="ECO:0000256" key="5">
    <source>
        <dbReference type="ARBA" id="ARBA00022729"/>
    </source>
</evidence>
<dbReference type="InterPro" id="IPR033870">
    <property type="entry name" value="FatB"/>
</dbReference>
<dbReference type="CDD" id="cd01140">
    <property type="entry name" value="FatB"/>
    <property type="match status" value="1"/>
</dbReference>
<keyword evidence="5 6" id="KW-0732">Signal</keyword>
<dbReference type="GO" id="GO:1901678">
    <property type="term" value="P:iron coordination entity transport"/>
    <property type="evidence" value="ECO:0007669"/>
    <property type="project" value="UniProtKB-ARBA"/>
</dbReference>
<name>A0A521C5J3_9RHOB</name>
<keyword evidence="4" id="KW-0406">Ion transport</keyword>
<dbReference type="GO" id="GO:0030288">
    <property type="term" value="C:outer membrane-bounded periplasmic space"/>
    <property type="evidence" value="ECO:0007669"/>
    <property type="project" value="TreeGrafter"/>
</dbReference>
<feature type="chain" id="PRO_5022213573" evidence="6">
    <location>
        <begin position="25"/>
        <end position="305"/>
    </location>
</feature>
<keyword evidence="4" id="KW-0410">Iron transport</keyword>
<dbReference type="AlphaFoldDB" id="A0A521C5J3"/>
<evidence type="ECO:0000256" key="1">
    <source>
        <dbReference type="ARBA" id="ARBA00004196"/>
    </source>
</evidence>
<sequence length="305" mass="31349">MRMMVRGGVLAAVISVVAAGAVWADTVTIETATGPVAVPENPTPLAVFDLAAIDTLQALGIPMEGTPRPLYLDSLSDVAKQTKPIGTLFEPDFEALATLQPGLIVVGGRSSAQGQALAAIAPVVDMSIWGSDMVGQAKARIAAYGTLFDRRDVADDLTARLDSALTRARAATQGKGTALIVLTNGGKISAFGADSRFGWLHGALNLPEAAAGLESSSHGHPVSFEFLLETNPDWLLVIDRGAAIGAAGQGAKATLDNPIVARMKAAQSGQIVYLDAAPLYLAGGGYSAMMHTLDEIIAAFDGGNG</sequence>
<evidence type="ECO:0000313" key="9">
    <source>
        <dbReference type="Proteomes" id="UP000316030"/>
    </source>
</evidence>
<feature type="signal peptide" evidence="6">
    <location>
        <begin position="1"/>
        <end position="24"/>
    </location>
</feature>
<evidence type="ECO:0000256" key="6">
    <source>
        <dbReference type="SAM" id="SignalP"/>
    </source>
</evidence>
<keyword evidence="3" id="KW-0813">Transport</keyword>
<evidence type="ECO:0000256" key="4">
    <source>
        <dbReference type="ARBA" id="ARBA00022496"/>
    </source>
</evidence>
<keyword evidence="4" id="KW-0408">Iron</keyword>
<evidence type="ECO:0000259" key="7">
    <source>
        <dbReference type="PROSITE" id="PS50983"/>
    </source>
</evidence>
<feature type="domain" description="Fe/B12 periplasmic-binding" evidence="7">
    <location>
        <begin position="44"/>
        <end position="304"/>
    </location>
</feature>
<dbReference type="Gene3D" id="3.40.50.1980">
    <property type="entry name" value="Nitrogenase molybdenum iron protein domain"/>
    <property type="match status" value="2"/>
</dbReference>
<accession>A0A521C5J3</accession>
<evidence type="ECO:0000256" key="3">
    <source>
        <dbReference type="ARBA" id="ARBA00022448"/>
    </source>
</evidence>
<evidence type="ECO:0000313" key="8">
    <source>
        <dbReference type="EMBL" id="SMO54684.1"/>
    </source>
</evidence>
<dbReference type="InterPro" id="IPR051313">
    <property type="entry name" value="Bact_iron-sidero_bind"/>
</dbReference>
<dbReference type="PROSITE" id="PS50983">
    <property type="entry name" value="FE_B12_PBP"/>
    <property type="match status" value="1"/>
</dbReference>
<dbReference type="Proteomes" id="UP000316030">
    <property type="component" value="Unassembled WGS sequence"/>
</dbReference>
<evidence type="ECO:0000256" key="2">
    <source>
        <dbReference type="ARBA" id="ARBA00008814"/>
    </source>
</evidence>
<dbReference type="PANTHER" id="PTHR30532:SF28">
    <property type="entry name" value="PETROBACTIN-BINDING PROTEIN YCLQ"/>
    <property type="match status" value="1"/>
</dbReference>
<keyword evidence="9" id="KW-1185">Reference proteome</keyword>
<dbReference type="Pfam" id="PF01497">
    <property type="entry name" value="Peripla_BP_2"/>
    <property type="match status" value="1"/>
</dbReference>